<name>R5TYW1_MEDGN</name>
<dbReference type="EMBL" id="CBAL010000145">
    <property type="protein sequence ID" value="CCZ68529.1"/>
    <property type="molecule type" value="Genomic_DNA"/>
</dbReference>
<accession>R5TYW1</accession>
<comment type="caution">
    <text evidence="1">The sequence shown here is derived from an EMBL/GenBank/DDBJ whole genome shotgun (WGS) entry which is preliminary data.</text>
</comment>
<protein>
    <submittedName>
        <fullName evidence="1">tRNA-dihydrouridine synthase</fullName>
    </submittedName>
</protein>
<organism evidence="1 2">
    <name type="scientific">Mediterraneibacter gnavus CAG:126</name>
    <dbReference type="NCBI Taxonomy" id="1263106"/>
    <lineage>
        <taxon>Bacteria</taxon>
        <taxon>Bacillati</taxon>
        <taxon>Bacillota</taxon>
        <taxon>Clostridia</taxon>
        <taxon>Lachnospirales</taxon>
        <taxon>Lachnospiraceae</taxon>
        <taxon>Mediterraneibacter</taxon>
    </lineage>
</organism>
<dbReference type="Proteomes" id="UP000018114">
    <property type="component" value="Unassembled WGS sequence"/>
</dbReference>
<evidence type="ECO:0000313" key="2">
    <source>
        <dbReference type="Proteomes" id="UP000018114"/>
    </source>
</evidence>
<sequence length="38" mass="4492">MAPLFTQYEKYAKKIKKAEKLKLYEAVVDALFEEQDLV</sequence>
<gene>
    <name evidence="1" type="ORF">BN481_01322</name>
</gene>
<reference evidence="1" key="1">
    <citation type="submission" date="2012-11" db="EMBL/GenBank/DDBJ databases">
        <title>Dependencies among metagenomic species, viruses, plasmids and units of genetic variation.</title>
        <authorList>
            <person name="Nielsen H.B."/>
            <person name="Almeida M."/>
            <person name="Juncker A.S."/>
            <person name="Rasmussen S."/>
            <person name="Li J."/>
            <person name="Sunagawa S."/>
            <person name="Plichta D."/>
            <person name="Gautier L."/>
            <person name="Le Chatelier E."/>
            <person name="Peletier E."/>
            <person name="Bonde I."/>
            <person name="Nielsen T."/>
            <person name="Manichanh C."/>
            <person name="Arumugam M."/>
            <person name="Batto J."/>
            <person name="Santos M.B.Q.D."/>
            <person name="Blom N."/>
            <person name="Borruel N."/>
            <person name="Burgdorf K.S."/>
            <person name="Boumezbeur F."/>
            <person name="Casellas F."/>
            <person name="Dore J."/>
            <person name="Guarner F."/>
            <person name="Hansen T."/>
            <person name="Hildebrand F."/>
            <person name="Kaas R.S."/>
            <person name="Kennedy S."/>
            <person name="Kristiansen K."/>
            <person name="Kultima J.R."/>
            <person name="Leonard P."/>
            <person name="Levenez F."/>
            <person name="Lund O."/>
            <person name="Moumen B."/>
            <person name="Le Paslier D."/>
            <person name="Pons N."/>
            <person name="Pedersen O."/>
            <person name="Prifti E."/>
            <person name="Qin J."/>
            <person name="Raes J."/>
            <person name="Tap J."/>
            <person name="Tims S."/>
            <person name="Ussery D.W."/>
            <person name="Yamada T."/>
            <person name="MetaHit consortium"/>
            <person name="Renault P."/>
            <person name="Sicheritz-Ponten T."/>
            <person name="Bork P."/>
            <person name="Wang J."/>
            <person name="Brunak S."/>
            <person name="Ehrlich S.D."/>
        </authorList>
    </citation>
    <scope>NUCLEOTIDE SEQUENCE [LARGE SCALE GENOMIC DNA]</scope>
</reference>
<evidence type="ECO:0000313" key="1">
    <source>
        <dbReference type="EMBL" id="CCZ68529.1"/>
    </source>
</evidence>
<proteinExistence type="predicted"/>
<dbReference type="AlphaFoldDB" id="R5TYW1"/>